<dbReference type="InterPro" id="IPR050553">
    <property type="entry name" value="Thioredoxin_ResA/DsbE_sf"/>
</dbReference>
<dbReference type="Gene3D" id="3.40.30.10">
    <property type="entry name" value="Glutaredoxin"/>
    <property type="match status" value="1"/>
</dbReference>
<comment type="caution">
    <text evidence="6">The sequence shown here is derived from an EMBL/GenBank/DDBJ whole genome shotgun (WGS) entry which is preliminary data.</text>
</comment>
<dbReference type="SUPFAM" id="SSF52833">
    <property type="entry name" value="Thioredoxin-like"/>
    <property type="match status" value="1"/>
</dbReference>
<dbReference type="InterPro" id="IPR000866">
    <property type="entry name" value="AhpC/TSA"/>
</dbReference>
<evidence type="ECO:0000256" key="3">
    <source>
        <dbReference type="ARBA" id="ARBA00023157"/>
    </source>
</evidence>
<dbReference type="Proteomes" id="UP000033423">
    <property type="component" value="Unassembled WGS sequence"/>
</dbReference>
<evidence type="ECO:0000259" key="5">
    <source>
        <dbReference type="PROSITE" id="PS51352"/>
    </source>
</evidence>
<proteinExistence type="predicted"/>
<dbReference type="GO" id="GO:0016209">
    <property type="term" value="F:antioxidant activity"/>
    <property type="evidence" value="ECO:0007669"/>
    <property type="project" value="InterPro"/>
</dbReference>
<evidence type="ECO:0000256" key="2">
    <source>
        <dbReference type="ARBA" id="ARBA00022748"/>
    </source>
</evidence>
<feature type="domain" description="Thioredoxin" evidence="5">
    <location>
        <begin position="32"/>
        <end position="173"/>
    </location>
</feature>
<dbReference type="PANTHER" id="PTHR42852">
    <property type="entry name" value="THIOL:DISULFIDE INTERCHANGE PROTEIN DSBE"/>
    <property type="match status" value="1"/>
</dbReference>
<dbReference type="Pfam" id="PF00578">
    <property type="entry name" value="AhpC-TSA"/>
    <property type="match status" value="1"/>
</dbReference>
<reference evidence="6 7" key="1">
    <citation type="submission" date="2015-02" db="EMBL/GenBank/DDBJ databases">
        <title>Single-cell genomics of uncultivated deep-branching MTB reveals a conserved set of magnetosome genes.</title>
        <authorList>
            <person name="Kolinko S."/>
            <person name="Richter M."/>
            <person name="Glockner F.O."/>
            <person name="Brachmann A."/>
            <person name="Schuler D."/>
        </authorList>
    </citation>
    <scope>NUCLEOTIDE SEQUENCE [LARGE SCALE GENOMIC DNA]</scope>
    <source>
        <strain evidence="6">TM-1</strain>
    </source>
</reference>
<keyword evidence="7" id="KW-1185">Reference proteome</keyword>
<keyword evidence="4" id="KW-0676">Redox-active center</keyword>
<dbReference type="PROSITE" id="PS00194">
    <property type="entry name" value="THIOREDOXIN_1"/>
    <property type="match status" value="1"/>
</dbReference>
<dbReference type="GO" id="GO:0030313">
    <property type="term" value="C:cell envelope"/>
    <property type="evidence" value="ECO:0007669"/>
    <property type="project" value="UniProtKB-SubCell"/>
</dbReference>
<comment type="subcellular location">
    <subcellularLocation>
        <location evidence="1">Cell envelope</location>
    </subcellularLocation>
</comment>
<dbReference type="PROSITE" id="PS51352">
    <property type="entry name" value="THIOREDOXIN_2"/>
    <property type="match status" value="1"/>
</dbReference>
<keyword evidence="3" id="KW-1015">Disulfide bond</keyword>
<keyword evidence="2" id="KW-0201">Cytochrome c-type biogenesis</keyword>
<dbReference type="EMBL" id="LACI01002368">
    <property type="protein sequence ID" value="KJU82311.1"/>
    <property type="molecule type" value="Genomic_DNA"/>
</dbReference>
<gene>
    <name evidence="6" type="ORF">MBAV_005497</name>
</gene>
<protein>
    <submittedName>
        <fullName evidence="6">Thiol:disulfide interchange protein</fullName>
    </submittedName>
</protein>
<name>A0A0F3GKA4_9BACT</name>
<dbReference type="InterPro" id="IPR036249">
    <property type="entry name" value="Thioredoxin-like_sf"/>
</dbReference>
<dbReference type="PANTHER" id="PTHR42852:SF6">
    <property type="entry name" value="THIOL:DISULFIDE INTERCHANGE PROTEIN DSBE"/>
    <property type="match status" value="1"/>
</dbReference>
<dbReference type="InterPro" id="IPR013766">
    <property type="entry name" value="Thioredoxin_domain"/>
</dbReference>
<evidence type="ECO:0000256" key="1">
    <source>
        <dbReference type="ARBA" id="ARBA00004196"/>
    </source>
</evidence>
<organism evidence="6 7">
    <name type="scientific">Candidatus Magnetobacterium bavaricum</name>
    <dbReference type="NCBI Taxonomy" id="29290"/>
    <lineage>
        <taxon>Bacteria</taxon>
        <taxon>Pseudomonadati</taxon>
        <taxon>Nitrospirota</taxon>
        <taxon>Thermodesulfovibrionia</taxon>
        <taxon>Thermodesulfovibrionales</taxon>
        <taxon>Candidatus Magnetobacteriaceae</taxon>
        <taxon>Candidatus Magnetobacterium</taxon>
    </lineage>
</organism>
<sequence length="174" mass="19370">MKAAILIIMLVIAALVVQGGFKGDRKNHPTRAVEGLNAPAFTLKDAKGNTLTLEGLKDKAVLLNFWATWCTACVEEIPSLQRLYAEQKDNPDFKVVTVLFKDSLEKATAFMKDGKYDFPVLQDPEQKSAKAYGLTGVPETFLIDRRGIVVKRILGPVEWDSRSTRDMISKLLTK</sequence>
<dbReference type="GO" id="GO:0017004">
    <property type="term" value="P:cytochrome complex assembly"/>
    <property type="evidence" value="ECO:0007669"/>
    <property type="project" value="UniProtKB-KW"/>
</dbReference>
<dbReference type="GO" id="GO:0016491">
    <property type="term" value="F:oxidoreductase activity"/>
    <property type="evidence" value="ECO:0007669"/>
    <property type="project" value="InterPro"/>
</dbReference>
<dbReference type="InterPro" id="IPR017937">
    <property type="entry name" value="Thioredoxin_CS"/>
</dbReference>
<evidence type="ECO:0000313" key="6">
    <source>
        <dbReference type="EMBL" id="KJU82311.1"/>
    </source>
</evidence>
<evidence type="ECO:0000256" key="4">
    <source>
        <dbReference type="ARBA" id="ARBA00023284"/>
    </source>
</evidence>
<dbReference type="AlphaFoldDB" id="A0A0F3GKA4"/>
<evidence type="ECO:0000313" key="7">
    <source>
        <dbReference type="Proteomes" id="UP000033423"/>
    </source>
</evidence>
<dbReference type="CDD" id="cd02966">
    <property type="entry name" value="TlpA_like_family"/>
    <property type="match status" value="1"/>
</dbReference>
<accession>A0A0F3GKA4</accession>